<keyword evidence="1 6" id="KW-0479">Metal-binding</keyword>
<gene>
    <name evidence="8" type="ORF">EP073_02065</name>
</gene>
<keyword evidence="4 6" id="KW-0408">Iron</keyword>
<dbReference type="AlphaFoldDB" id="A0A3R6AWM9"/>
<reference evidence="8 9" key="1">
    <citation type="submission" date="2019-01" db="EMBL/GenBank/DDBJ databases">
        <title>Geovibrio thiophilus DSM 11263, complete genome.</title>
        <authorList>
            <person name="Spring S."/>
            <person name="Bunk B."/>
            <person name="Sproer C."/>
        </authorList>
    </citation>
    <scope>NUCLEOTIDE SEQUENCE [LARGE SCALE GENOMIC DNA]</scope>
    <source>
        <strain evidence="8 9">DSM 11263</strain>
    </source>
</reference>
<evidence type="ECO:0000256" key="1">
    <source>
        <dbReference type="ARBA" id="ARBA00022723"/>
    </source>
</evidence>
<evidence type="ECO:0000256" key="5">
    <source>
        <dbReference type="ARBA" id="ARBA00023014"/>
    </source>
</evidence>
<dbReference type="GO" id="GO:0005829">
    <property type="term" value="C:cytosol"/>
    <property type="evidence" value="ECO:0007669"/>
    <property type="project" value="TreeGrafter"/>
</dbReference>
<dbReference type="HAMAP" id="MF_02040">
    <property type="entry name" value="Mrp_NBP35"/>
    <property type="match status" value="1"/>
</dbReference>
<dbReference type="GO" id="GO:0016887">
    <property type="term" value="F:ATP hydrolysis activity"/>
    <property type="evidence" value="ECO:0007669"/>
    <property type="project" value="UniProtKB-UniRule"/>
</dbReference>
<comment type="similarity">
    <text evidence="6">Belongs to the Mrp/NBP35 ATP-binding proteins family.</text>
</comment>
<keyword evidence="9" id="KW-1185">Reference proteome</keyword>
<dbReference type="OrthoDB" id="9809679at2"/>
<dbReference type="CDD" id="cd02037">
    <property type="entry name" value="Mrp_NBP35"/>
    <property type="match status" value="1"/>
</dbReference>
<feature type="binding site" evidence="6">
    <location>
        <begin position="49"/>
        <end position="56"/>
    </location>
    <ligand>
        <name>ATP</name>
        <dbReference type="ChEBI" id="CHEBI:30616"/>
    </ligand>
</feature>
<evidence type="ECO:0000256" key="6">
    <source>
        <dbReference type="HAMAP-Rule" id="MF_02040"/>
    </source>
</evidence>
<organism evidence="8 9">
    <name type="scientific">Geovibrio thiophilus</name>
    <dbReference type="NCBI Taxonomy" id="139438"/>
    <lineage>
        <taxon>Bacteria</taxon>
        <taxon>Pseudomonadati</taxon>
        <taxon>Deferribacterota</taxon>
        <taxon>Deferribacteres</taxon>
        <taxon>Deferribacterales</taxon>
        <taxon>Geovibrionaceae</taxon>
        <taxon>Geovibrio</taxon>
    </lineage>
</organism>
<evidence type="ECO:0000256" key="3">
    <source>
        <dbReference type="ARBA" id="ARBA00022840"/>
    </source>
</evidence>
<evidence type="ECO:0000313" key="8">
    <source>
        <dbReference type="EMBL" id="QAR32222.1"/>
    </source>
</evidence>
<dbReference type="EMBL" id="CP035108">
    <property type="protein sequence ID" value="QAR32222.1"/>
    <property type="molecule type" value="Genomic_DNA"/>
</dbReference>
<keyword evidence="5 6" id="KW-0411">Iron-sulfur</keyword>
<dbReference type="Gene3D" id="3.40.50.300">
    <property type="entry name" value="P-loop containing nucleotide triphosphate hydrolases"/>
    <property type="match status" value="1"/>
</dbReference>
<keyword evidence="6" id="KW-0378">Hydrolase</keyword>
<dbReference type="Pfam" id="PF10609">
    <property type="entry name" value="ParA"/>
    <property type="match status" value="1"/>
</dbReference>
<dbReference type="FunFam" id="3.40.50.300:FF:001119">
    <property type="entry name" value="Iron-sulfur cluster carrier protein"/>
    <property type="match status" value="1"/>
</dbReference>
<dbReference type="KEGG" id="gtl:EP073_02065"/>
<evidence type="ECO:0000256" key="2">
    <source>
        <dbReference type="ARBA" id="ARBA00022741"/>
    </source>
</evidence>
<keyword evidence="3 6" id="KW-0067">ATP-binding</keyword>
<sequence>MGGCSQDESSCNSCGSAGACSTDEKQKHTDEMIQKRLSSIKYKIMVMSGKGGVGKSTVSVSLASMLNAMGYTVGILDADIHGPNIPKMLGITKKGAVNSDDGIIPFEPIEGLKVMSVGFLIENDDEAIIWRAALKHSMIQQFISDVSWGELDFLIIDLPPGTGDEPLSVAHIIGQVDGSVIVTTPQDVALLDSRKSVTFSRKLGVPIFGIIENMSGFCCPHCGGTVDLFKSGGGEKAALELDVTFLGRIPIEAQVVQDGDSGTPHVIGHPGSSVAKAMKEVTIKVLEQTIKKEG</sequence>
<keyword evidence="2 6" id="KW-0547">Nucleotide-binding</keyword>
<dbReference type="GO" id="GO:0016226">
    <property type="term" value="P:iron-sulfur cluster assembly"/>
    <property type="evidence" value="ECO:0007669"/>
    <property type="project" value="InterPro"/>
</dbReference>
<dbReference type="GO" id="GO:0051536">
    <property type="term" value="F:iron-sulfur cluster binding"/>
    <property type="evidence" value="ECO:0007669"/>
    <property type="project" value="UniProtKB-UniRule"/>
</dbReference>
<dbReference type="SUPFAM" id="SSF52540">
    <property type="entry name" value="P-loop containing nucleoside triphosphate hydrolases"/>
    <property type="match status" value="1"/>
</dbReference>
<comment type="function">
    <text evidence="6">Binds and transfers iron-sulfur (Fe-S) clusters to target apoproteins. Can hydrolyze ATP.</text>
</comment>
<dbReference type="InterPro" id="IPR033756">
    <property type="entry name" value="YlxH/NBP35"/>
</dbReference>
<dbReference type="PANTHER" id="PTHR23264">
    <property type="entry name" value="NUCLEOTIDE-BINDING PROTEIN NBP35 YEAST -RELATED"/>
    <property type="match status" value="1"/>
</dbReference>
<dbReference type="GO" id="GO:0005524">
    <property type="term" value="F:ATP binding"/>
    <property type="evidence" value="ECO:0007669"/>
    <property type="project" value="UniProtKB-UniRule"/>
</dbReference>
<dbReference type="PANTHER" id="PTHR23264:SF19">
    <property type="entry name" value="CYTOSOLIC FE-S CLUSTER ASSEMBLY FACTOR NUBP2"/>
    <property type="match status" value="1"/>
</dbReference>
<name>A0A3R6AWM9_9BACT</name>
<dbReference type="InterPro" id="IPR000808">
    <property type="entry name" value="Mrp-like_CS"/>
</dbReference>
<comment type="subunit">
    <text evidence="6">Homodimer.</text>
</comment>
<dbReference type="InterPro" id="IPR027417">
    <property type="entry name" value="P-loop_NTPase"/>
</dbReference>
<dbReference type="RefSeq" id="WP_128465509.1">
    <property type="nucleotide sequence ID" value="NZ_CP035108.1"/>
</dbReference>
<accession>A0A3R6AWM9</accession>
<feature type="region of interest" description="Disordered" evidence="7">
    <location>
        <begin position="1"/>
        <end position="28"/>
    </location>
</feature>
<dbReference type="GO" id="GO:0140663">
    <property type="term" value="F:ATP-dependent FeS chaperone activity"/>
    <property type="evidence" value="ECO:0007669"/>
    <property type="project" value="InterPro"/>
</dbReference>
<dbReference type="PROSITE" id="PS01215">
    <property type="entry name" value="MRP"/>
    <property type="match status" value="1"/>
</dbReference>
<evidence type="ECO:0000313" key="9">
    <source>
        <dbReference type="Proteomes" id="UP000287502"/>
    </source>
</evidence>
<evidence type="ECO:0000256" key="4">
    <source>
        <dbReference type="ARBA" id="ARBA00023004"/>
    </source>
</evidence>
<feature type="compositionally biased region" description="Low complexity" evidence="7">
    <location>
        <begin position="9"/>
        <end position="21"/>
    </location>
</feature>
<evidence type="ECO:0000256" key="7">
    <source>
        <dbReference type="SAM" id="MobiDB-lite"/>
    </source>
</evidence>
<dbReference type="InterPro" id="IPR019591">
    <property type="entry name" value="Mrp/NBP35_ATP-bd"/>
</dbReference>
<protein>
    <recommendedName>
        <fullName evidence="6">Iron-sulfur cluster carrier protein</fullName>
    </recommendedName>
</protein>
<dbReference type="GO" id="GO:0046872">
    <property type="term" value="F:metal ion binding"/>
    <property type="evidence" value="ECO:0007669"/>
    <property type="project" value="UniProtKB-KW"/>
</dbReference>
<dbReference type="Proteomes" id="UP000287502">
    <property type="component" value="Chromosome"/>
</dbReference>
<proteinExistence type="inferred from homology"/>